<dbReference type="PANTHER" id="PTHR43002">
    <property type="entry name" value="GLYCOGEN DEBRANCHING ENZYME"/>
    <property type="match status" value="1"/>
</dbReference>
<dbReference type="NCBIfam" id="TIGR02104">
    <property type="entry name" value="pulA_typeI"/>
    <property type="match status" value="1"/>
</dbReference>
<evidence type="ECO:0000259" key="2">
    <source>
        <dbReference type="SMART" id="SM00642"/>
    </source>
</evidence>
<dbReference type="STRING" id="140314.SAMN04488076_10178"/>
<dbReference type="InterPro" id="IPR013783">
    <property type="entry name" value="Ig-like_fold"/>
</dbReference>
<dbReference type="InterPro" id="IPR011840">
    <property type="entry name" value="PulA_typeI"/>
</dbReference>
<dbReference type="Gene3D" id="2.60.40.10">
    <property type="entry name" value="Immunoglobulins"/>
    <property type="match status" value="1"/>
</dbReference>
<evidence type="ECO:0000313" key="4">
    <source>
        <dbReference type="Proteomes" id="UP000242754"/>
    </source>
</evidence>
<dbReference type="SMART" id="SM00642">
    <property type="entry name" value="Aamy"/>
    <property type="match status" value="1"/>
</dbReference>
<dbReference type="SUPFAM" id="SSF81296">
    <property type="entry name" value="E set domains"/>
    <property type="match status" value="1"/>
</dbReference>
<feature type="domain" description="Glycosyl hydrolase family 13 catalytic" evidence="2">
    <location>
        <begin position="170"/>
        <end position="565"/>
    </location>
</feature>
<organism evidence="3 4">
    <name type="scientific">Trichococcus palustris</name>
    <dbReference type="NCBI Taxonomy" id="140314"/>
    <lineage>
        <taxon>Bacteria</taxon>
        <taxon>Bacillati</taxon>
        <taxon>Bacillota</taxon>
        <taxon>Bacilli</taxon>
        <taxon>Lactobacillales</taxon>
        <taxon>Carnobacteriaceae</taxon>
        <taxon>Trichococcus</taxon>
    </lineage>
</organism>
<dbReference type="Gene3D" id="3.20.20.80">
    <property type="entry name" value="Glycosidases"/>
    <property type="match status" value="1"/>
</dbReference>
<dbReference type="SMR" id="A0A143YCQ2"/>
<dbReference type="Proteomes" id="UP000242754">
    <property type="component" value="Unassembled WGS sequence"/>
</dbReference>
<proteinExistence type="inferred from homology"/>
<dbReference type="CDD" id="cd11341">
    <property type="entry name" value="AmyAc_Pullulanase_LD-like"/>
    <property type="match status" value="1"/>
</dbReference>
<dbReference type="GO" id="GO:0005975">
    <property type="term" value="P:carbohydrate metabolic process"/>
    <property type="evidence" value="ECO:0007669"/>
    <property type="project" value="InterPro"/>
</dbReference>
<dbReference type="InterPro" id="IPR006047">
    <property type="entry name" value="GH13_cat_dom"/>
</dbReference>
<dbReference type="Gene3D" id="2.60.40.1180">
    <property type="entry name" value="Golgi alpha-mannosidase II"/>
    <property type="match status" value="1"/>
</dbReference>
<name>A0A143YCQ2_9LACT</name>
<protein>
    <submittedName>
        <fullName evidence="3">Immunoglobulin e-set</fullName>
    </submittedName>
</protein>
<accession>A0A143YCQ2</accession>
<dbReference type="GO" id="GO:0004553">
    <property type="term" value="F:hydrolase activity, hydrolyzing O-glycosyl compounds"/>
    <property type="evidence" value="ECO:0007669"/>
    <property type="project" value="InterPro"/>
</dbReference>
<keyword evidence="4" id="KW-1185">Reference proteome</keyword>
<dbReference type="RefSeq" id="WP_177194298.1">
    <property type="nucleotide sequence ID" value="NZ_FJNE01000002.1"/>
</dbReference>
<comment type="similarity">
    <text evidence="1">Belongs to the glycosyl hydrolase 13 family.</text>
</comment>
<dbReference type="InterPro" id="IPR014756">
    <property type="entry name" value="Ig_E-set"/>
</dbReference>
<evidence type="ECO:0000256" key="1">
    <source>
        <dbReference type="ARBA" id="ARBA00008061"/>
    </source>
</evidence>
<evidence type="ECO:0000313" key="3">
    <source>
        <dbReference type="EMBL" id="CZQ85143.1"/>
    </source>
</evidence>
<dbReference type="AlphaFoldDB" id="A0A143YCQ2"/>
<gene>
    <name evidence="3" type="ORF">Tpal_594</name>
</gene>
<dbReference type="InterPro" id="IPR004193">
    <property type="entry name" value="Glyco_hydro_13_N"/>
</dbReference>
<sequence>MLEDFQNWVQINELQELFSDSRDGETIDKEMFRFVRSDYFDDTFAYDGELGAIYSPKGTLLRIWAPTAQNVEVLIFSDTLTAVASQTFKMTAKPKGVFELFLPGDQHGTIYNYKVTFFNNHESVTVDPYARAVTVNGTKTVIADLSRTNPAEWGERMPPFGIPEEAIIYELHIRDFSISPSSGIKNKGKFLGLTEKNTKTAEGYTTGLDYLIDLGITHVQILPMFDYASVDETDLEKPQYNWGYDPLNYNVPEGSYSTDPFHPFTRIAEMKQMIKALHDSGIRIIMDVVYNHVYDPQEQALERTVPGYYYRYNQDGTLANGTGVGNDTASERHMMRRYIIDSITYWTKEYHIDGFRFDLMGIHDIATMNAIRDALDDIDPSIILIGEGWEMQTPLAENLMAIQLNAENMPRIAHFNDSIRVVLKGSDFGDEKDKGFISGKNYQEDLLLRNIKGAMHLPSHGTYIEPEQVIQYVEAHDNLTLYDKLLRSNPDDAEEIRIKRHTLATSIILLAQGVPFIHGGQEFLRTKEGDANSFQSSDEINQFEWDRVVTHQQSVKYIQGLIALRKREYLFRLHTPTEIEEHFTTLSQNFNIVAFSLKDRSKEFIVIINGNENDTTFRFEKQSYSVLVDDNRVYLEGKDIPMEMESYFVGAHTVAVLLRKIKSKPTV</sequence>
<dbReference type="SUPFAM" id="SSF51445">
    <property type="entry name" value="(Trans)glycosidases"/>
    <property type="match status" value="1"/>
</dbReference>
<dbReference type="Pfam" id="PF02922">
    <property type="entry name" value="CBM_48"/>
    <property type="match status" value="1"/>
</dbReference>
<dbReference type="EMBL" id="FJNE01000002">
    <property type="protein sequence ID" value="CZQ85143.1"/>
    <property type="molecule type" value="Genomic_DNA"/>
</dbReference>
<dbReference type="CDD" id="cd02860">
    <property type="entry name" value="E_set_Pullulanase"/>
    <property type="match status" value="1"/>
</dbReference>
<dbReference type="InterPro" id="IPR017853">
    <property type="entry name" value="GH"/>
</dbReference>
<reference evidence="3 4" key="1">
    <citation type="submission" date="2016-02" db="EMBL/GenBank/DDBJ databases">
        <authorList>
            <person name="Wen L."/>
            <person name="He K."/>
            <person name="Yang H."/>
        </authorList>
    </citation>
    <scope>NUCLEOTIDE SEQUENCE [LARGE SCALE GENOMIC DNA]</scope>
    <source>
        <strain evidence="3">Trichococcus palustris</strain>
    </source>
</reference>
<dbReference type="InterPro" id="IPR013780">
    <property type="entry name" value="Glyco_hydro_b"/>
</dbReference>
<dbReference type="Pfam" id="PF00128">
    <property type="entry name" value="Alpha-amylase"/>
    <property type="match status" value="1"/>
</dbReference>